<organism evidence="5 6">
    <name type="scientific">Streptococcus mitis</name>
    <dbReference type="NCBI Taxonomy" id="28037"/>
    <lineage>
        <taxon>Bacteria</taxon>
        <taxon>Bacillati</taxon>
        <taxon>Bacillota</taxon>
        <taxon>Bacilli</taxon>
        <taxon>Lactobacillales</taxon>
        <taxon>Streptococcaceae</taxon>
        <taxon>Streptococcus</taxon>
        <taxon>Streptococcus mitis group</taxon>
    </lineage>
</organism>
<dbReference type="Proteomes" id="UP000028022">
    <property type="component" value="Unassembled WGS sequence"/>
</dbReference>
<keyword evidence="2" id="KW-0812">Transmembrane</keyword>
<dbReference type="Gene3D" id="3.40.630.190">
    <property type="entry name" value="LCP protein"/>
    <property type="match status" value="1"/>
</dbReference>
<dbReference type="Pfam" id="PF02916">
    <property type="entry name" value="DNA_PPF"/>
    <property type="match status" value="1"/>
</dbReference>
<protein>
    <submittedName>
        <fullName evidence="5">Cell envelope-related function transcriptional attenuator common domain protein</fullName>
    </submittedName>
</protein>
<evidence type="ECO:0000259" key="4">
    <source>
        <dbReference type="Pfam" id="PF03816"/>
    </source>
</evidence>
<keyword evidence="2" id="KW-0472">Membrane</keyword>
<comment type="caution">
    <text evidence="5">The sequence shown here is derived from an EMBL/GenBank/DDBJ whole genome shotgun (WGS) entry which is preliminary data.</text>
</comment>
<dbReference type="AlphaFoldDB" id="A0A081QSB4"/>
<dbReference type="EMBL" id="JPFZ01000011">
    <property type="protein sequence ID" value="KEQ45837.1"/>
    <property type="molecule type" value="Genomic_DNA"/>
</dbReference>
<feature type="domain" description="Cell envelope-related transcriptional attenuator" evidence="4">
    <location>
        <begin position="188"/>
        <end position="335"/>
    </location>
</feature>
<dbReference type="InterPro" id="IPR004474">
    <property type="entry name" value="LytR_CpsA_psr"/>
</dbReference>
<reference evidence="5 6" key="1">
    <citation type="submission" date="2014-05" db="EMBL/GenBank/DDBJ databases">
        <authorList>
            <person name="Daugherty S.C."/>
            <person name="Tallon L.J."/>
            <person name="Sadzewicz L."/>
            <person name="Kilian M."/>
            <person name="Tettelin H."/>
        </authorList>
    </citation>
    <scope>NUCLEOTIDE SEQUENCE [LARGE SCALE GENOMIC DNA]</scope>
    <source>
        <strain evidence="5 6">SK608</strain>
    </source>
</reference>
<evidence type="ECO:0000313" key="5">
    <source>
        <dbReference type="EMBL" id="KEQ45837.1"/>
    </source>
</evidence>
<dbReference type="PANTHER" id="PTHR33392">
    <property type="entry name" value="POLYISOPRENYL-TEICHOIC ACID--PEPTIDOGLYCAN TEICHOIC ACID TRANSFERASE TAGU"/>
    <property type="match status" value="1"/>
</dbReference>
<comment type="similarity">
    <text evidence="1">Belongs to the LytR/CpsA/Psr (LCP) family.</text>
</comment>
<name>A0A081QSB4_STRMT</name>
<proteinExistence type="inferred from homology"/>
<evidence type="ECO:0000256" key="2">
    <source>
        <dbReference type="SAM" id="Phobius"/>
    </source>
</evidence>
<feature type="domain" description="DNA polymerase processivity factor" evidence="3">
    <location>
        <begin position="13"/>
        <end position="128"/>
    </location>
</feature>
<feature type="transmembrane region" description="Helical" evidence="2">
    <location>
        <begin position="18"/>
        <end position="37"/>
    </location>
</feature>
<evidence type="ECO:0000256" key="1">
    <source>
        <dbReference type="ARBA" id="ARBA00006068"/>
    </source>
</evidence>
<evidence type="ECO:0000313" key="6">
    <source>
        <dbReference type="Proteomes" id="UP000028022"/>
    </source>
</evidence>
<accession>A0A081QSB4</accession>
<dbReference type="GO" id="GO:0006260">
    <property type="term" value="P:DNA replication"/>
    <property type="evidence" value="ECO:0007669"/>
    <property type="project" value="InterPro"/>
</dbReference>
<dbReference type="NCBIfam" id="TIGR00350">
    <property type="entry name" value="lytR_cpsA_psr"/>
    <property type="match status" value="1"/>
</dbReference>
<dbReference type="Pfam" id="PF03816">
    <property type="entry name" value="LytR_cpsA_psr"/>
    <property type="match status" value="1"/>
</dbReference>
<gene>
    <name evidence="5" type="ORF">SK608_1694</name>
</gene>
<evidence type="ECO:0000259" key="3">
    <source>
        <dbReference type="Pfam" id="PF02916"/>
    </source>
</evidence>
<dbReference type="PANTHER" id="PTHR33392:SF6">
    <property type="entry name" value="POLYISOPRENYL-TEICHOIC ACID--PEPTIDOGLYCAN TEICHOIC ACID TRANSFERASE TAGU"/>
    <property type="match status" value="1"/>
</dbReference>
<dbReference type="Gene3D" id="3.40.190.10">
    <property type="entry name" value="Periplasmic binding protein-like II"/>
    <property type="match status" value="1"/>
</dbReference>
<keyword evidence="2" id="KW-1133">Transmembrane helix</keyword>
<dbReference type="InterPro" id="IPR004190">
    <property type="entry name" value="DNA_pol_proc_fac"/>
</dbReference>
<sequence>MVAVTAAILIIYKKAEKFTIFFLTLAVLVSSVSLFTLQQFVGFTSHINATSNYSEYSLSVVVLKDSDINNVTQLSSVMGPTGTDNENIQKLIADIKTSQNKELTVEESSSYLAAYKSLLAGDTKAIILNSVFENIIESEYPDYASKIKKIYTKELTKTVETPKDVKGDSFNVYISGIDTYGPISSVSRSDVNIIMTVNRETKKILLTTTPRDSYVPIADGGNNQKDKLTHAGIYGVDASIHTLENLYGIDLNYYARLNFTSFLKLIDLLGGVDVYNDQEFNAHTNNGKNYPVGTLHLDSKDALGFVRERYSLADGDRDRGRNQQKVIVAILQKLTSTEALKNYDSIIKGLQDSIQTNMPLETMMNLVNAQLESGGTYKINSQDLKGTGRMDLPSYAMPESNLYMMEISDSSLESVKAAINDVLEGK</sequence>
<dbReference type="InterPro" id="IPR050922">
    <property type="entry name" value="LytR/CpsA/Psr_CW_biosynth"/>
</dbReference>